<protein>
    <recommendedName>
        <fullName evidence="3">Outer membrane protein beta-barrel domain-containing protein</fullName>
    </recommendedName>
</protein>
<gene>
    <name evidence="1" type="ORF">GO621_13595</name>
</gene>
<comment type="caution">
    <text evidence="1">The sequence shown here is derived from an EMBL/GenBank/DDBJ whole genome shotgun (WGS) entry which is preliminary data.</text>
</comment>
<evidence type="ECO:0008006" key="3">
    <source>
        <dbReference type="Google" id="ProtNLM"/>
    </source>
</evidence>
<proteinExistence type="predicted"/>
<name>A0A7K1SZ25_9SPHI</name>
<reference evidence="1 2" key="1">
    <citation type="submission" date="2019-12" db="EMBL/GenBank/DDBJ databases">
        <title>Mucilaginibacter sp. HMF7410 genome sequencing and assembly.</title>
        <authorList>
            <person name="Kang H."/>
            <person name="Cha I."/>
            <person name="Kim H."/>
            <person name="Joh K."/>
        </authorList>
    </citation>
    <scope>NUCLEOTIDE SEQUENCE [LARGE SCALE GENOMIC DNA]</scope>
    <source>
        <strain evidence="1 2">HMF7410</strain>
    </source>
</reference>
<dbReference type="RefSeq" id="WP_157567949.1">
    <property type="nucleotide sequence ID" value="NZ_WPIK01000012.1"/>
</dbReference>
<evidence type="ECO:0000313" key="2">
    <source>
        <dbReference type="Proteomes" id="UP000462014"/>
    </source>
</evidence>
<organism evidence="1 2">
    <name type="scientific">Mucilaginibacter arboris</name>
    <dbReference type="NCBI Taxonomy" id="2682090"/>
    <lineage>
        <taxon>Bacteria</taxon>
        <taxon>Pseudomonadati</taxon>
        <taxon>Bacteroidota</taxon>
        <taxon>Sphingobacteriia</taxon>
        <taxon>Sphingobacteriales</taxon>
        <taxon>Sphingobacteriaceae</taxon>
        <taxon>Mucilaginibacter</taxon>
    </lineage>
</organism>
<keyword evidence="2" id="KW-1185">Reference proteome</keyword>
<accession>A0A7K1SZ25</accession>
<dbReference type="AlphaFoldDB" id="A0A7K1SZ25"/>
<evidence type="ECO:0000313" key="1">
    <source>
        <dbReference type="EMBL" id="MVN22565.1"/>
    </source>
</evidence>
<dbReference type="EMBL" id="WPIK01000012">
    <property type="protein sequence ID" value="MVN22565.1"/>
    <property type="molecule type" value="Genomic_DNA"/>
</dbReference>
<sequence>MKLFLSIIFIILPKLSLFAQQDTIYLKKKISETRKIVTDRTPQAVYFQFGGSGPILSVNYDTRFRKKVNGAGFTAGLGFFGGSGDAIVSVPVSVNYLFGRKSDFAEIAGGATFIAGSTSNIFSENSNSSTFFYHLNAGYRHQSATKGFFFRGGVSPLFLGSGEFVTWFYLGAGYNF</sequence>
<dbReference type="Proteomes" id="UP000462014">
    <property type="component" value="Unassembled WGS sequence"/>
</dbReference>